<organism evidence="2 3">
    <name type="scientific">Ricinus communis</name>
    <name type="common">Castor bean</name>
    <dbReference type="NCBI Taxonomy" id="3988"/>
    <lineage>
        <taxon>Eukaryota</taxon>
        <taxon>Viridiplantae</taxon>
        <taxon>Streptophyta</taxon>
        <taxon>Embryophyta</taxon>
        <taxon>Tracheophyta</taxon>
        <taxon>Spermatophyta</taxon>
        <taxon>Magnoliopsida</taxon>
        <taxon>eudicotyledons</taxon>
        <taxon>Gunneridae</taxon>
        <taxon>Pentapetalae</taxon>
        <taxon>rosids</taxon>
        <taxon>fabids</taxon>
        <taxon>Malpighiales</taxon>
        <taxon>Euphorbiaceae</taxon>
        <taxon>Acalyphoideae</taxon>
        <taxon>Acalypheae</taxon>
        <taxon>Ricinus</taxon>
    </lineage>
</organism>
<feature type="coiled-coil region" evidence="1">
    <location>
        <begin position="1"/>
        <end position="35"/>
    </location>
</feature>
<evidence type="ECO:0000313" key="3">
    <source>
        <dbReference type="Proteomes" id="UP000008311"/>
    </source>
</evidence>
<accession>B9SBA9</accession>
<dbReference type="Proteomes" id="UP000008311">
    <property type="component" value="Unassembled WGS sequence"/>
</dbReference>
<evidence type="ECO:0000256" key="1">
    <source>
        <dbReference type="SAM" id="Coils"/>
    </source>
</evidence>
<proteinExistence type="predicted"/>
<protein>
    <submittedName>
        <fullName evidence="2">Uncharacterized protein</fullName>
    </submittedName>
</protein>
<sequence>MNRHVSEEAKLKKQISELEEKVATSMAEISSLKLQLLDKIGETAETTPIVYVPPATDQSDDVRSRRLKNHKLLPGARNKVASSRHDLGTYRIPNLDNRLTVRRMIG</sequence>
<dbReference type="InParanoid" id="B9SBA9"/>
<reference evidence="3" key="1">
    <citation type="journal article" date="2010" name="Nat. Biotechnol.">
        <title>Draft genome sequence of the oilseed species Ricinus communis.</title>
        <authorList>
            <person name="Chan A.P."/>
            <person name="Crabtree J."/>
            <person name="Zhao Q."/>
            <person name="Lorenzi H."/>
            <person name="Orvis J."/>
            <person name="Puiu D."/>
            <person name="Melake-Berhan A."/>
            <person name="Jones K.M."/>
            <person name="Redman J."/>
            <person name="Chen G."/>
            <person name="Cahoon E.B."/>
            <person name="Gedil M."/>
            <person name="Stanke M."/>
            <person name="Haas B.J."/>
            <person name="Wortman J.R."/>
            <person name="Fraser-Liggett C.M."/>
            <person name="Ravel J."/>
            <person name="Rabinowicz P.D."/>
        </authorList>
    </citation>
    <scope>NUCLEOTIDE SEQUENCE [LARGE SCALE GENOMIC DNA]</scope>
    <source>
        <strain evidence="3">cv. Hale</strain>
    </source>
</reference>
<keyword evidence="1" id="KW-0175">Coiled coil</keyword>
<dbReference type="AlphaFoldDB" id="B9SBA9"/>
<evidence type="ECO:0000313" key="2">
    <source>
        <dbReference type="EMBL" id="EEF39117.1"/>
    </source>
</evidence>
<dbReference type="EMBL" id="EQ973912">
    <property type="protein sequence ID" value="EEF39117.1"/>
    <property type="molecule type" value="Genomic_DNA"/>
</dbReference>
<keyword evidence="3" id="KW-1185">Reference proteome</keyword>
<gene>
    <name evidence="2" type="ORF">RCOM_0650650</name>
</gene>
<name>B9SBA9_RICCO</name>